<evidence type="ECO:0000313" key="5">
    <source>
        <dbReference type="Proteomes" id="UP000225277"/>
    </source>
</evidence>
<dbReference type="InterPro" id="IPR036885">
    <property type="entry name" value="SWIB_MDM2_dom_sf"/>
</dbReference>
<sequence>MADADVIHLNTISAKRIRKGLQEQVSHDLAPHKAAITALIMERFDKVQNAAKASSTVSKRKSPALEDSPAPKKKVKKSKPAEETDEQIAARLQAEFDTQNNARATRGGGRTKKAPLKKGSVVKKKKKSSAKVTGEDDSDLEGVSGSEKPEKEKKGGFHKPMNLSPALAEMLGESQLSRPQTVKKIWAYVKERDLQNPADRRQIFCDDAMRKVFKGDSVHMFTMNKLLVQHLKPADEVVGGEVAENDKVVESDEEDTNQYVNGGDSEPVRESETDGGSEA</sequence>
<dbReference type="SUPFAM" id="SSF47592">
    <property type="entry name" value="SWIB/MDM2 domain"/>
    <property type="match status" value="1"/>
</dbReference>
<dbReference type="InterPro" id="IPR003121">
    <property type="entry name" value="SWIB_MDM2_domain"/>
</dbReference>
<reference evidence="4 5" key="1">
    <citation type="submission" date="2016-03" db="EMBL/GenBank/DDBJ databases">
        <authorList>
            <person name="Ploux O."/>
        </authorList>
    </citation>
    <scope>NUCLEOTIDE SEQUENCE [LARGE SCALE GENOMIC DNA]</scope>
    <source>
        <strain evidence="4 5">URUG2</strain>
    </source>
</reference>
<dbReference type="Pfam" id="PF02201">
    <property type="entry name" value="SWIB"/>
    <property type="match status" value="1"/>
</dbReference>
<dbReference type="InterPro" id="IPR019835">
    <property type="entry name" value="SWIB_domain"/>
</dbReference>
<evidence type="ECO:0000256" key="1">
    <source>
        <dbReference type="SAM" id="MobiDB-lite"/>
    </source>
</evidence>
<keyword evidence="5" id="KW-1185">Reference proteome</keyword>
<dbReference type="SMART" id="SM00151">
    <property type="entry name" value="SWIB"/>
    <property type="match status" value="1"/>
</dbReference>
<dbReference type="Pfam" id="PF08766">
    <property type="entry name" value="DEK_C"/>
    <property type="match status" value="1"/>
</dbReference>
<accession>A0A2D3V6U4</accession>
<evidence type="ECO:0000259" key="2">
    <source>
        <dbReference type="PROSITE" id="PS51925"/>
    </source>
</evidence>
<dbReference type="STRING" id="112498.A0A2D3V6U4"/>
<feature type="domain" description="DEK-C" evidence="3">
    <location>
        <begin position="1"/>
        <end position="45"/>
    </location>
</feature>
<feature type="domain" description="DM2" evidence="2">
    <location>
        <begin position="156"/>
        <end position="233"/>
    </location>
</feature>
<name>A0A2D3V6U4_9PEZI</name>
<feature type="compositionally biased region" description="Basic residues" evidence="1">
    <location>
        <begin position="109"/>
        <end position="129"/>
    </location>
</feature>
<dbReference type="Gene3D" id="1.10.245.10">
    <property type="entry name" value="SWIB/MDM2 domain"/>
    <property type="match status" value="1"/>
</dbReference>
<feature type="region of interest" description="Disordered" evidence="1">
    <location>
        <begin position="52"/>
        <end position="162"/>
    </location>
</feature>
<gene>
    <name evidence="4" type="ORF">RCC_04109</name>
</gene>
<dbReference type="Proteomes" id="UP000225277">
    <property type="component" value="Unassembled WGS sequence"/>
</dbReference>
<evidence type="ECO:0000313" key="4">
    <source>
        <dbReference type="EMBL" id="CZT18264.1"/>
    </source>
</evidence>
<organism evidence="4 5">
    <name type="scientific">Ramularia collo-cygni</name>
    <dbReference type="NCBI Taxonomy" id="112498"/>
    <lineage>
        <taxon>Eukaryota</taxon>
        <taxon>Fungi</taxon>
        <taxon>Dikarya</taxon>
        <taxon>Ascomycota</taxon>
        <taxon>Pezizomycotina</taxon>
        <taxon>Dothideomycetes</taxon>
        <taxon>Dothideomycetidae</taxon>
        <taxon>Mycosphaerellales</taxon>
        <taxon>Mycosphaerellaceae</taxon>
        <taxon>Ramularia</taxon>
    </lineage>
</organism>
<dbReference type="AlphaFoldDB" id="A0A2D3V6U4"/>
<evidence type="ECO:0000259" key="3">
    <source>
        <dbReference type="PROSITE" id="PS51998"/>
    </source>
</evidence>
<dbReference type="GeneID" id="35599288"/>
<protein>
    <submittedName>
        <fullName evidence="4">Related to UAF30-subunit of RNA polymerase I transcription factor</fullName>
    </submittedName>
</protein>
<dbReference type="InterPro" id="IPR014876">
    <property type="entry name" value="DEK_C"/>
</dbReference>
<dbReference type="PANTHER" id="PTHR13844">
    <property type="entry name" value="SWI/SNF-RELATED MATRIX-ASSOCIATED ACTIN-DEPENDENT REGULATOR OF CHROMATIN SUBFAMILY D"/>
    <property type="match status" value="1"/>
</dbReference>
<dbReference type="PROSITE" id="PS51925">
    <property type="entry name" value="SWIB_MDM2"/>
    <property type="match status" value="1"/>
</dbReference>
<dbReference type="OrthoDB" id="10251073at2759"/>
<dbReference type="EMBL" id="FJUY01000005">
    <property type="protein sequence ID" value="CZT18264.1"/>
    <property type="molecule type" value="Genomic_DNA"/>
</dbReference>
<feature type="region of interest" description="Disordered" evidence="1">
    <location>
        <begin position="241"/>
        <end position="279"/>
    </location>
</feature>
<dbReference type="CDD" id="cd10567">
    <property type="entry name" value="SWIB-MDM2_like"/>
    <property type="match status" value="1"/>
</dbReference>
<dbReference type="PROSITE" id="PS51998">
    <property type="entry name" value="DEK_C"/>
    <property type="match status" value="1"/>
</dbReference>
<proteinExistence type="predicted"/>
<dbReference type="RefSeq" id="XP_023625154.1">
    <property type="nucleotide sequence ID" value="XM_023769386.1"/>
</dbReference>